<evidence type="ECO:0000256" key="1">
    <source>
        <dbReference type="ARBA" id="ARBA00004651"/>
    </source>
</evidence>
<dbReference type="PANTHER" id="PTHR16024">
    <property type="entry name" value="XK-RELATED PROTEIN"/>
    <property type="match status" value="1"/>
</dbReference>
<evidence type="ECO:0000256" key="7">
    <source>
        <dbReference type="RuleBase" id="RU910716"/>
    </source>
</evidence>
<sequence length="716" mass="77568">MPPAVGPRAGNLPDAGPQAGEGAGAGCGAARRMHAGLLGLSALLQAAEQSARLYTVGYYFATGRLLWGWLALAVLLPGFLIQALSYLWFRADGHQGHCSLLMLHLLQLGVWKRHWDAALTALQKEQEAPHRGQLQLQEADLSALRLLEALLQTGPHLLLQTYVFLASDFTDIVPGVSTLFSWSSLSWALVSYTCFMGFMKPGHLAMPWAALFCQQLWRMGMLGTRVLSLVLFYKAYHVWVFAVAGAHWLVVTFWLVAQQSDVIDSTCHWRLFNLLVGAIYILCYLSFWDSPSRNRMFTFYMVMLLENIILLLLATDFLQGTSWTSLQTTAGVLSGFLIGSVSLVIYYSLLHPKATDIWQGCIRKSCGIAGGDKTETGASPRAMSLAEKRTESSGSCQGASYELAILGKPPTPEHLPPEAGLGTQVAVEDSFLNHHHWLWVKLALKTGNMSKINAAFGDDSPVYCLPAWGLSQQGDLQRKALSPQQELPSSSHDPPTLEKGSLFEGVSKAEADPLETSRYISFASDQQDEAPTQNPAATQEEGTSKEGACAVSGTQGKGMGGQPREGEGQQSSTLYFSATAEAATSSQEGSPATLQTPHSGRRLGKSSPPQPASPQPVAKPFPVTMADISPILGTGPRRGFCAHSGFPGRVLGISELEEQQEPTGDLSHHAAVGAWMSLPQLRMAHEPCLTSTPKSESIQTDDSCREKVTHELSFFI</sequence>
<proteinExistence type="inferred from homology"/>
<feature type="transmembrane region" description="Helical" evidence="7">
    <location>
        <begin position="330"/>
        <end position="349"/>
    </location>
</feature>
<dbReference type="Proteomes" id="UP000504640">
    <property type="component" value="Unplaced"/>
</dbReference>
<dbReference type="CTD" id="389610"/>
<evidence type="ECO:0000313" key="10">
    <source>
        <dbReference type="RefSeq" id="XP_032116207.1"/>
    </source>
</evidence>
<feature type="compositionally biased region" description="Polar residues" evidence="8">
    <location>
        <begin position="524"/>
        <end position="541"/>
    </location>
</feature>
<dbReference type="GeneID" id="116538055"/>
<feature type="transmembrane region" description="Helical" evidence="7">
    <location>
        <begin position="239"/>
        <end position="257"/>
    </location>
</feature>
<feature type="transmembrane region" description="Helical" evidence="7">
    <location>
        <begin position="66"/>
        <end position="89"/>
    </location>
</feature>
<evidence type="ECO:0000256" key="5">
    <source>
        <dbReference type="ARBA" id="ARBA00022989"/>
    </source>
</evidence>
<accession>A0A6J3GFM7</accession>
<feature type="compositionally biased region" description="Pro residues" evidence="8">
    <location>
        <begin position="608"/>
        <end position="619"/>
    </location>
</feature>
<dbReference type="GO" id="GO:0005886">
    <property type="term" value="C:plasma membrane"/>
    <property type="evidence" value="ECO:0007669"/>
    <property type="project" value="UniProtKB-SubCell"/>
</dbReference>
<evidence type="ECO:0000313" key="9">
    <source>
        <dbReference type="Proteomes" id="UP000504640"/>
    </source>
</evidence>
<organism evidence="9 10">
    <name type="scientific">Sapajus apella</name>
    <name type="common">Brown-capped capuchin</name>
    <name type="synonym">Cebus apella</name>
    <dbReference type="NCBI Taxonomy" id="9515"/>
    <lineage>
        <taxon>Eukaryota</taxon>
        <taxon>Metazoa</taxon>
        <taxon>Chordata</taxon>
        <taxon>Craniata</taxon>
        <taxon>Vertebrata</taxon>
        <taxon>Euteleostomi</taxon>
        <taxon>Mammalia</taxon>
        <taxon>Eutheria</taxon>
        <taxon>Euarchontoglires</taxon>
        <taxon>Primates</taxon>
        <taxon>Haplorrhini</taxon>
        <taxon>Platyrrhini</taxon>
        <taxon>Cebidae</taxon>
        <taxon>Cebinae</taxon>
        <taxon>Sapajus</taxon>
    </lineage>
</organism>
<feature type="transmembrane region" description="Helical" evidence="7">
    <location>
        <begin position="269"/>
        <end position="287"/>
    </location>
</feature>
<feature type="compositionally biased region" description="Low complexity" evidence="8">
    <location>
        <begin position="577"/>
        <end position="590"/>
    </location>
</feature>
<evidence type="ECO:0000256" key="4">
    <source>
        <dbReference type="ARBA" id="ARBA00022692"/>
    </source>
</evidence>
<keyword evidence="9" id="KW-1185">Reference proteome</keyword>
<feature type="transmembrane region" description="Helical" evidence="7">
    <location>
        <begin position="172"/>
        <end position="195"/>
    </location>
</feature>
<evidence type="ECO:0000256" key="3">
    <source>
        <dbReference type="ARBA" id="ARBA00022475"/>
    </source>
</evidence>
<keyword evidence="3" id="KW-1003">Cell membrane</keyword>
<protein>
    <recommendedName>
        <fullName evidence="7">XK-related protein</fullName>
    </recommendedName>
</protein>
<dbReference type="InterPro" id="IPR050895">
    <property type="entry name" value="XK-related_scramblase"/>
</dbReference>
<reference evidence="10" key="1">
    <citation type="submission" date="2025-08" db="UniProtKB">
        <authorList>
            <consortium name="RefSeq"/>
        </authorList>
    </citation>
    <scope>IDENTIFICATION</scope>
    <source>
        <tissue evidence="10">Blood</tissue>
    </source>
</reference>
<dbReference type="PANTHER" id="PTHR16024:SF15">
    <property type="entry name" value="XK-RELATED PROTEIN 5"/>
    <property type="match status" value="1"/>
</dbReference>
<feature type="compositionally biased region" description="Polar residues" evidence="8">
    <location>
        <begin position="482"/>
        <end position="493"/>
    </location>
</feature>
<feature type="region of interest" description="Disordered" evidence="8">
    <location>
        <begin position="475"/>
        <end position="500"/>
    </location>
</feature>
<feature type="region of interest" description="Disordered" evidence="8">
    <location>
        <begin position="524"/>
        <end position="621"/>
    </location>
</feature>
<dbReference type="AlphaFoldDB" id="A0A6J3GFM7"/>
<evidence type="ECO:0000256" key="8">
    <source>
        <dbReference type="SAM" id="MobiDB-lite"/>
    </source>
</evidence>
<evidence type="ECO:0000256" key="6">
    <source>
        <dbReference type="ARBA" id="ARBA00023136"/>
    </source>
</evidence>
<comment type="subcellular location">
    <subcellularLocation>
        <location evidence="1">Cell membrane</location>
        <topology evidence="1">Multi-pass membrane protein</topology>
    </subcellularLocation>
    <subcellularLocation>
        <location evidence="7">Membrane</location>
        <topology evidence="7">Multi-pass membrane protein</topology>
    </subcellularLocation>
</comment>
<dbReference type="Pfam" id="PF09815">
    <property type="entry name" value="XK-related"/>
    <property type="match status" value="1"/>
</dbReference>
<keyword evidence="4 7" id="KW-0812">Transmembrane</keyword>
<feature type="transmembrane region" description="Helical" evidence="7">
    <location>
        <begin position="299"/>
        <end position="318"/>
    </location>
</feature>
<gene>
    <name evidence="10" type="primary">XKR5</name>
</gene>
<comment type="similarity">
    <text evidence="2 7">Belongs to the XK family.</text>
</comment>
<name>A0A6J3GFM7_SAPAP</name>
<dbReference type="InterPro" id="IPR018629">
    <property type="entry name" value="XK-rel"/>
</dbReference>
<keyword evidence="6 7" id="KW-0472">Membrane</keyword>
<evidence type="ECO:0000256" key="2">
    <source>
        <dbReference type="ARBA" id="ARBA00008789"/>
    </source>
</evidence>
<dbReference type="RefSeq" id="XP_032116207.1">
    <property type="nucleotide sequence ID" value="XM_032260316.1"/>
</dbReference>
<keyword evidence="5 7" id="KW-1133">Transmembrane helix</keyword>